<evidence type="ECO:0000313" key="18">
    <source>
        <dbReference type="Proteomes" id="UP000296034"/>
    </source>
</evidence>
<evidence type="ECO:0000256" key="8">
    <source>
        <dbReference type="ARBA" id="ARBA00022679"/>
    </source>
</evidence>
<dbReference type="RefSeq" id="WP_136131320.1">
    <property type="nucleotide sequence ID" value="NZ_PDKS01000001.1"/>
</dbReference>
<evidence type="ECO:0000256" key="6">
    <source>
        <dbReference type="ARBA" id="ARBA00015080"/>
    </source>
</evidence>
<comment type="catalytic activity">
    <reaction evidence="1 14 15">
        <text>(R)-pantothenate + ATP = (R)-4'-phosphopantothenate + ADP + H(+)</text>
        <dbReference type="Rhea" id="RHEA:16373"/>
        <dbReference type="ChEBI" id="CHEBI:10986"/>
        <dbReference type="ChEBI" id="CHEBI:15378"/>
        <dbReference type="ChEBI" id="CHEBI:29032"/>
        <dbReference type="ChEBI" id="CHEBI:30616"/>
        <dbReference type="ChEBI" id="CHEBI:456216"/>
        <dbReference type="EC" id="2.7.1.33"/>
    </reaction>
</comment>
<dbReference type="GO" id="GO:0015937">
    <property type="term" value="P:coenzyme A biosynthetic process"/>
    <property type="evidence" value="ECO:0007669"/>
    <property type="project" value="UniProtKB-UniRule"/>
</dbReference>
<reference evidence="17 18" key="1">
    <citation type="journal article" date="2018" name="Genome Biol. Evol.">
        <title>Cladogenesis and Genomic Streamlining in Extracellular Endosymbionts of Tropical Stink Bugs.</title>
        <authorList>
            <person name="Otero-Bravo A."/>
            <person name="Goffredi S."/>
            <person name="Sabree Z.L."/>
        </authorList>
    </citation>
    <scope>NUCLEOTIDE SEQUENCE [LARGE SCALE GENOMIC DNA]</scope>
    <source>
        <strain evidence="17 18">SoET</strain>
    </source>
</reference>
<comment type="caution">
    <text evidence="17">The sequence shown here is derived from an EMBL/GenBank/DDBJ whole genome shotgun (WGS) entry which is preliminary data.</text>
</comment>
<evidence type="ECO:0000256" key="4">
    <source>
        <dbReference type="ARBA" id="ARBA00006087"/>
    </source>
</evidence>
<dbReference type="Proteomes" id="UP000296034">
    <property type="component" value="Unassembled WGS sequence"/>
</dbReference>
<keyword evidence="12 14" id="KW-0173">Coenzyme A biosynthesis</keyword>
<evidence type="ECO:0000256" key="15">
    <source>
        <dbReference type="RuleBase" id="RU003530"/>
    </source>
</evidence>
<keyword evidence="8 14" id="KW-0808">Transferase</keyword>
<gene>
    <name evidence="14 17" type="primary">coaA</name>
    <name evidence="17" type="ORF">CRV11_00020</name>
</gene>
<evidence type="ECO:0000256" key="14">
    <source>
        <dbReference type="HAMAP-Rule" id="MF_00215"/>
    </source>
</evidence>
<sequence length="294" mass="33691">MTELLFDRKDWVNLCDSIPLSCDEVKKLKGADNLSIAEINDIYLPLSRLIISLAESNIRSQKIPYIVSISGSVAVGKSTTAKVLQTLLSKYHKNKKVEIVTTDGFLYPNAVLIKNGLMEKKGFPQSYDMQSLIKFVSDIKSGVRNLIVPVYSHIIYDIEPDKSKIIDQPDILIIEGLNLLQNKSDDPDQIFISEFIDCSIYLDAVEELLKDWFICRFLKLRQEAFLQPNSYFHSYINIDEQKAIKIADNVWNKINKLNLEENILPTKDLANIILNKKKCHVINQITIRNIKYLV</sequence>
<dbReference type="GO" id="GO:0005524">
    <property type="term" value="F:ATP binding"/>
    <property type="evidence" value="ECO:0007669"/>
    <property type="project" value="UniProtKB-UniRule"/>
</dbReference>
<feature type="binding site" evidence="14">
    <location>
        <begin position="71"/>
        <end position="78"/>
    </location>
    <ligand>
        <name>ATP</name>
        <dbReference type="ChEBI" id="CHEBI:30616"/>
    </ligand>
</feature>
<dbReference type="PANTHER" id="PTHR10285">
    <property type="entry name" value="URIDINE KINASE"/>
    <property type="match status" value="1"/>
</dbReference>
<organism evidence="17 18">
    <name type="scientific">Candidatus Pantoea edessiphila</name>
    <dbReference type="NCBI Taxonomy" id="2044610"/>
    <lineage>
        <taxon>Bacteria</taxon>
        <taxon>Pseudomonadati</taxon>
        <taxon>Pseudomonadota</taxon>
        <taxon>Gammaproteobacteria</taxon>
        <taxon>Enterobacterales</taxon>
        <taxon>Erwiniaceae</taxon>
        <taxon>Pantoea</taxon>
    </lineage>
</organism>
<dbReference type="InterPro" id="IPR006083">
    <property type="entry name" value="PRK/URK"/>
</dbReference>
<dbReference type="NCBIfam" id="TIGR00554">
    <property type="entry name" value="panK_bact"/>
    <property type="match status" value="1"/>
</dbReference>
<evidence type="ECO:0000256" key="3">
    <source>
        <dbReference type="ARBA" id="ARBA00005225"/>
    </source>
</evidence>
<dbReference type="OrthoDB" id="1550976at2"/>
<comment type="similarity">
    <text evidence="4 14 15">Belongs to the prokaryotic pantothenate kinase family.</text>
</comment>
<evidence type="ECO:0000256" key="9">
    <source>
        <dbReference type="ARBA" id="ARBA00022741"/>
    </source>
</evidence>
<dbReference type="UniPathway" id="UPA00241">
    <property type="reaction ID" value="UER00352"/>
</dbReference>
<evidence type="ECO:0000256" key="2">
    <source>
        <dbReference type="ARBA" id="ARBA00004496"/>
    </source>
</evidence>
<evidence type="ECO:0000256" key="7">
    <source>
        <dbReference type="ARBA" id="ARBA00022490"/>
    </source>
</evidence>
<dbReference type="Pfam" id="PF00485">
    <property type="entry name" value="PRK"/>
    <property type="match status" value="1"/>
</dbReference>
<evidence type="ECO:0000256" key="1">
    <source>
        <dbReference type="ARBA" id="ARBA00001206"/>
    </source>
</evidence>
<keyword evidence="11 14" id="KW-0067">ATP-binding</keyword>
<protein>
    <recommendedName>
        <fullName evidence="6 14">Pantothenate kinase</fullName>
        <ecNumber evidence="5 14">2.7.1.33</ecNumber>
    </recommendedName>
    <alternativeName>
        <fullName evidence="13 14">Pantothenic acid kinase</fullName>
    </alternativeName>
</protein>
<accession>A0A2P5SYC1</accession>
<keyword evidence="7 14" id="KW-0963">Cytoplasm</keyword>
<keyword evidence="10 14" id="KW-0418">Kinase</keyword>
<name>A0A2P5SYC1_9GAMM</name>
<evidence type="ECO:0000256" key="5">
    <source>
        <dbReference type="ARBA" id="ARBA00012102"/>
    </source>
</evidence>
<feature type="domain" description="Phosphoribulokinase/uridine kinase" evidence="16">
    <location>
        <begin position="66"/>
        <end position="216"/>
    </location>
</feature>
<proteinExistence type="inferred from homology"/>
<evidence type="ECO:0000256" key="10">
    <source>
        <dbReference type="ARBA" id="ARBA00022777"/>
    </source>
</evidence>
<dbReference type="GO" id="GO:0004594">
    <property type="term" value="F:pantothenate kinase activity"/>
    <property type="evidence" value="ECO:0007669"/>
    <property type="project" value="UniProtKB-UniRule"/>
</dbReference>
<dbReference type="PIRSF" id="PIRSF000545">
    <property type="entry name" value="Pantothenate_kin"/>
    <property type="match status" value="1"/>
</dbReference>
<evidence type="ECO:0000256" key="11">
    <source>
        <dbReference type="ARBA" id="ARBA00022840"/>
    </source>
</evidence>
<dbReference type="InterPro" id="IPR004566">
    <property type="entry name" value="PanK"/>
</dbReference>
<dbReference type="CDD" id="cd02025">
    <property type="entry name" value="PanK"/>
    <property type="match status" value="1"/>
</dbReference>
<dbReference type="SUPFAM" id="SSF52540">
    <property type="entry name" value="P-loop containing nucleoside triphosphate hydrolases"/>
    <property type="match status" value="1"/>
</dbReference>
<comment type="pathway">
    <text evidence="3 14 15">Cofactor biosynthesis; coenzyme A biosynthesis; CoA from (R)-pantothenate: step 1/5.</text>
</comment>
<dbReference type="InterPro" id="IPR027417">
    <property type="entry name" value="P-loop_NTPase"/>
</dbReference>
<evidence type="ECO:0000259" key="16">
    <source>
        <dbReference type="Pfam" id="PF00485"/>
    </source>
</evidence>
<dbReference type="EMBL" id="PDKS01000001">
    <property type="protein sequence ID" value="PPI87325.1"/>
    <property type="molecule type" value="Genomic_DNA"/>
</dbReference>
<dbReference type="Gene3D" id="3.40.50.300">
    <property type="entry name" value="P-loop containing nucleotide triphosphate hydrolases"/>
    <property type="match status" value="1"/>
</dbReference>
<dbReference type="HAMAP" id="MF_00215">
    <property type="entry name" value="Pantothen_kinase_1"/>
    <property type="match status" value="1"/>
</dbReference>
<comment type="subcellular location">
    <subcellularLocation>
        <location evidence="2 14 15">Cytoplasm</location>
    </subcellularLocation>
</comment>
<evidence type="ECO:0000256" key="12">
    <source>
        <dbReference type="ARBA" id="ARBA00022993"/>
    </source>
</evidence>
<dbReference type="AlphaFoldDB" id="A0A2P5SYC1"/>
<evidence type="ECO:0000313" key="17">
    <source>
        <dbReference type="EMBL" id="PPI87325.1"/>
    </source>
</evidence>
<dbReference type="GO" id="GO:0005737">
    <property type="term" value="C:cytoplasm"/>
    <property type="evidence" value="ECO:0007669"/>
    <property type="project" value="UniProtKB-SubCell"/>
</dbReference>
<dbReference type="EC" id="2.7.1.33" evidence="5 14"/>
<keyword evidence="9 14" id="KW-0547">Nucleotide-binding</keyword>
<evidence type="ECO:0000256" key="13">
    <source>
        <dbReference type="ARBA" id="ARBA00032866"/>
    </source>
</evidence>